<evidence type="ECO:0000259" key="3">
    <source>
        <dbReference type="Pfam" id="PF03109"/>
    </source>
</evidence>
<dbReference type="PANTHER" id="PTHR43173:SF37">
    <property type="entry name" value="ABC1 FAMILY PROTEIN C10F6.14C"/>
    <property type="match status" value="1"/>
</dbReference>
<dbReference type="STRING" id="341454.A0A4S2MRR7"/>
<dbReference type="InterPro" id="IPR045307">
    <property type="entry name" value="ADCK1_dom"/>
</dbReference>
<name>A0A4S2MRR7_9PEZI</name>
<feature type="domain" description="ABC1 atypical kinase-like" evidence="3">
    <location>
        <begin position="183"/>
        <end position="481"/>
    </location>
</feature>
<dbReference type="CDD" id="cd13969">
    <property type="entry name" value="ADCK1-like"/>
    <property type="match status" value="1"/>
</dbReference>
<dbReference type="AlphaFoldDB" id="A0A4S2MRR7"/>
<feature type="compositionally biased region" description="Pro residues" evidence="2">
    <location>
        <begin position="56"/>
        <end position="71"/>
    </location>
</feature>
<comment type="similarity">
    <text evidence="1">Belongs to the protein kinase superfamily. ADCK protein kinase family.</text>
</comment>
<sequence>MKIRVHEPPAPGNLSRKSTSEKKSKSHSSSSSKSEKEKNVVTYTDRHGNTVKDGFTPPPPSSLPKPRPPRQFSPRALKYLRRIGYTTGLVGTLYLTDAYLNYSTFSRNFYAVGVCALIAADYKLNFGRNKTGGQLTALHARAADRILNLCLDNGGLYQKIGQAIAMQSAVLPPVVQQRFAKFFDETPQASFAEVEKVLQEEFGERFPGTGPIADRIFEPGTFEQWAVGSASVAQVHRARLKTGEEVAVKIQKPWIERQVFWDLWAFRQVSYWFGAKMFHMPIDYMAPFICERLYSETDFYNEAMNAQHTASFIESEPTLRGRIHVPKVYPELSTKRVLVAEWIDGIGVAERDILTGPYRDDRSVGHSVTTPKSIAHRQGPISRLRETSSSANRNRVYGLGLREKDIMQTMVDVFCAQMFLFGWVHCDPHPGNILVRRLPNGKPQLVLLDHGLYINTTPEFRYDYALFWKSLLTFDNDTIQRIAEKWGIGNSDLFASATLLRPYQGGTREIATIVGGREAGGPATPYEAHQLMRQKISEFIINQEAMPQELIFIGRNMRIVQGNNQALGAPVNRIKIIANWASYALTRSVREAGLERGFAERVKAWGRHLLFKTVVLGLDFAFWWGKIRQVVWGGMGFEEEMEARMKRVAKEEFGVELQDNILVG</sequence>
<dbReference type="EMBL" id="ML220148">
    <property type="protein sequence ID" value="TGZ77837.1"/>
    <property type="molecule type" value="Genomic_DNA"/>
</dbReference>
<evidence type="ECO:0000256" key="2">
    <source>
        <dbReference type="SAM" id="MobiDB-lite"/>
    </source>
</evidence>
<proteinExistence type="inferred from homology"/>
<feature type="region of interest" description="Disordered" evidence="2">
    <location>
        <begin position="1"/>
        <end position="72"/>
    </location>
</feature>
<dbReference type="Proteomes" id="UP000298138">
    <property type="component" value="Unassembled WGS sequence"/>
</dbReference>
<dbReference type="InterPro" id="IPR011009">
    <property type="entry name" value="Kinase-like_dom_sf"/>
</dbReference>
<dbReference type="Pfam" id="PF03109">
    <property type="entry name" value="ABC1"/>
    <property type="match status" value="1"/>
</dbReference>
<dbReference type="InterPro" id="IPR051130">
    <property type="entry name" value="Mito_struct-func_regulator"/>
</dbReference>
<keyword evidence="5" id="KW-1185">Reference proteome</keyword>
<evidence type="ECO:0000313" key="5">
    <source>
        <dbReference type="Proteomes" id="UP000298138"/>
    </source>
</evidence>
<dbReference type="InParanoid" id="A0A4S2MRR7"/>
<evidence type="ECO:0000313" key="4">
    <source>
        <dbReference type="EMBL" id="TGZ77837.1"/>
    </source>
</evidence>
<evidence type="ECO:0000256" key="1">
    <source>
        <dbReference type="ARBA" id="ARBA00009670"/>
    </source>
</evidence>
<feature type="compositionally biased region" description="Basic and acidic residues" evidence="2">
    <location>
        <begin position="33"/>
        <end position="50"/>
    </location>
</feature>
<dbReference type="PANTHER" id="PTHR43173">
    <property type="entry name" value="ABC1 FAMILY PROTEIN"/>
    <property type="match status" value="1"/>
</dbReference>
<organism evidence="4 5">
    <name type="scientific">Ascodesmis nigricans</name>
    <dbReference type="NCBI Taxonomy" id="341454"/>
    <lineage>
        <taxon>Eukaryota</taxon>
        <taxon>Fungi</taxon>
        <taxon>Dikarya</taxon>
        <taxon>Ascomycota</taxon>
        <taxon>Pezizomycotina</taxon>
        <taxon>Pezizomycetes</taxon>
        <taxon>Pezizales</taxon>
        <taxon>Ascodesmidaceae</taxon>
        <taxon>Ascodesmis</taxon>
    </lineage>
</organism>
<dbReference type="OrthoDB" id="427480at2759"/>
<accession>A0A4S2MRR7</accession>
<reference evidence="4 5" key="1">
    <citation type="submission" date="2019-04" db="EMBL/GenBank/DDBJ databases">
        <title>Comparative genomics and transcriptomics to analyze fruiting body development in filamentous ascomycetes.</title>
        <authorList>
            <consortium name="DOE Joint Genome Institute"/>
            <person name="Lutkenhaus R."/>
            <person name="Traeger S."/>
            <person name="Breuer J."/>
            <person name="Kuo A."/>
            <person name="Lipzen A."/>
            <person name="Pangilinan J."/>
            <person name="Dilworth D."/>
            <person name="Sandor L."/>
            <person name="Poggeler S."/>
            <person name="Barry K."/>
            <person name="Grigoriev I.V."/>
            <person name="Nowrousian M."/>
        </authorList>
    </citation>
    <scope>NUCLEOTIDE SEQUENCE [LARGE SCALE GENOMIC DNA]</scope>
    <source>
        <strain evidence="4 5">CBS 389.68</strain>
    </source>
</reference>
<dbReference type="InterPro" id="IPR004147">
    <property type="entry name" value="ABC1_dom"/>
</dbReference>
<gene>
    <name evidence="4" type="ORF">EX30DRAFT_356219</name>
</gene>
<protein>
    <submittedName>
        <fullName evidence="4">ABC1-domain-containing protein</fullName>
    </submittedName>
</protein>
<dbReference type="SUPFAM" id="SSF56112">
    <property type="entry name" value="Protein kinase-like (PK-like)"/>
    <property type="match status" value="1"/>
</dbReference>